<dbReference type="AlphaFoldDB" id="A0A1G5R0V1"/>
<dbReference type="EMBL" id="FMWJ01000012">
    <property type="protein sequence ID" value="SCZ67693.1"/>
    <property type="molecule type" value="Genomic_DNA"/>
</dbReference>
<dbReference type="Proteomes" id="UP000183223">
    <property type="component" value="Unassembled WGS sequence"/>
</dbReference>
<reference evidence="2" key="1">
    <citation type="submission" date="2016-10" db="EMBL/GenBank/DDBJ databases">
        <authorList>
            <person name="Varghese N."/>
            <person name="Submissions S."/>
        </authorList>
    </citation>
    <scope>NUCLEOTIDE SEQUENCE [LARGE SCALE GENOMIC DNA]</scope>
    <source>
        <strain evidence="2">ATCC 29999</strain>
    </source>
</reference>
<evidence type="ECO:0000313" key="1">
    <source>
        <dbReference type="EMBL" id="SCZ67693.1"/>
    </source>
</evidence>
<evidence type="ECO:0000313" key="2">
    <source>
        <dbReference type="Proteomes" id="UP000183223"/>
    </source>
</evidence>
<gene>
    <name evidence="1" type="ORF">SAMN02982990_02803</name>
</gene>
<protein>
    <submittedName>
        <fullName evidence="1">Uncharacterized protein</fullName>
    </submittedName>
</protein>
<name>A0A1G5R0V1_PHOLU</name>
<keyword evidence="2" id="KW-1185">Reference proteome</keyword>
<organism evidence="1 2">
    <name type="scientific">Photorhabdus luminescens</name>
    <name type="common">Xenorhabdus luminescens</name>
    <dbReference type="NCBI Taxonomy" id="29488"/>
    <lineage>
        <taxon>Bacteria</taxon>
        <taxon>Pseudomonadati</taxon>
        <taxon>Pseudomonadota</taxon>
        <taxon>Gammaproteobacteria</taxon>
        <taxon>Enterobacterales</taxon>
        <taxon>Morganellaceae</taxon>
        <taxon>Photorhabdus</taxon>
    </lineage>
</organism>
<proteinExistence type="predicted"/>
<accession>A0A1G5R0V1</accession>
<sequence>MMSANSIKQAVWNAYDIFRDIGILPICNDLFFKNTYSMYTEKK</sequence>